<gene>
    <name evidence="2" type="ORF">T265_12775</name>
</gene>
<organism evidence="2 3">
    <name type="scientific">Opisthorchis viverrini</name>
    <name type="common">Southeast Asian liver fluke</name>
    <dbReference type="NCBI Taxonomy" id="6198"/>
    <lineage>
        <taxon>Eukaryota</taxon>
        <taxon>Metazoa</taxon>
        <taxon>Spiralia</taxon>
        <taxon>Lophotrochozoa</taxon>
        <taxon>Platyhelminthes</taxon>
        <taxon>Trematoda</taxon>
        <taxon>Digenea</taxon>
        <taxon>Opisthorchiida</taxon>
        <taxon>Opisthorchiata</taxon>
        <taxon>Opisthorchiidae</taxon>
        <taxon>Opisthorchis</taxon>
    </lineage>
</organism>
<name>A0A075A047_OPIVI</name>
<evidence type="ECO:0000256" key="1">
    <source>
        <dbReference type="SAM" id="MobiDB-lite"/>
    </source>
</evidence>
<dbReference type="KEGG" id="ovi:T265_12775"/>
<feature type="region of interest" description="Disordered" evidence="1">
    <location>
        <begin position="1"/>
        <end position="23"/>
    </location>
</feature>
<keyword evidence="3" id="KW-1185">Reference proteome</keyword>
<proteinExistence type="predicted"/>
<evidence type="ECO:0000313" key="3">
    <source>
        <dbReference type="Proteomes" id="UP000054324"/>
    </source>
</evidence>
<feature type="region of interest" description="Disordered" evidence="1">
    <location>
        <begin position="40"/>
        <end position="60"/>
    </location>
</feature>
<feature type="non-terminal residue" evidence="2">
    <location>
        <position position="147"/>
    </location>
</feature>
<dbReference type="RefSeq" id="XP_009163658.1">
    <property type="nucleotide sequence ID" value="XM_009165394.1"/>
</dbReference>
<evidence type="ECO:0000313" key="2">
    <source>
        <dbReference type="EMBL" id="KER32681.1"/>
    </source>
</evidence>
<sequence>MPHEGGTRAGILSGRPSLDRGSRVAEVGFEPRTFRSVNSRSNHLGHLAPPSTSKHDNVSCHPAHSGIEGGLHGLINLHIEQVYKEGGVDCSRILVVEKGANLLTGRSVGRTRPLPLDFHCLGLDNLAVSQPSCFLLMAWQLDPGRVL</sequence>
<dbReference type="OrthoDB" id="3945418at2759"/>
<dbReference type="Proteomes" id="UP000054324">
    <property type="component" value="Unassembled WGS sequence"/>
</dbReference>
<protein>
    <submittedName>
        <fullName evidence="2">Uncharacterized protein</fullName>
    </submittedName>
</protein>
<dbReference type="AlphaFoldDB" id="A0A075A047"/>
<dbReference type="GeneID" id="20326943"/>
<accession>A0A075A047</accession>
<dbReference type="CTD" id="20326943"/>
<dbReference type="EMBL" id="KL596632">
    <property type="protein sequence ID" value="KER32681.1"/>
    <property type="molecule type" value="Genomic_DNA"/>
</dbReference>
<reference evidence="2 3" key="1">
    <citation type="submission" date="2013-11" db="EMBL/GenBank/DDBJ databases">
        <title>Opisthorchis viverrini - life in the bile duct.</title>
        <authorList>
            <person name="Young N.D."/>
            <person name="Nagarajan N."/>
            <person name="Lin S.J."/>
            <person name="Korhonen P.K."/>
            <person name="Jex A.R."/>
            <person name="Hall R.S."/>
            <person name="Safavi-Hemami H."/>
            <person name="Kaewkong W."/>
            <person name="Bertrand D."/>
            <person name="Gao S."/>
            <person name="Seet Q."/>
            <person name="Wongkham S."/>
            <person name="Teh B.T."/>
            <person name="Wongkham C."/>
            <person name="Intapan P.M."/>
            <person name="Maleewong W."/>
            <person name="Yang X."/>
            <person name="Hu M."/>
            <person name="Wang Z."/>
            <person name="Hofmann A."/>
            <person name="Sternberg P.W."/>
            <person name="Tan P."/>
            <person name="Wang J."/>
            <person name="Gasser R.B."/>
        </authorList>
    </citation>
    <scope>NUCLEOTIDE SEQUENCE [LARGE SCALE GENOMIC DNA]</scope>
</reference>